<sequence length="137" mass="15772">MAKYLQKDLVVYTGVHNRLKLKDTGDGGRQKMMFLCASSNNDKSITIPLYFWKPDYEPLNNPYVDPTTEDYYVCEKPMFSKDGALMPRQWKPRNVAKGYSYMNNEILLHDFSAAMVTDLLYVTRKPGDESVDGKKKA</sequence>
<comment type="caution">
    <text evidence="1">The sequence shown here is derived from an EMBL/GenBank/DDBJ whole genome shotgun (WGS) entry which is preliminary data.</text>
</comment>
<dbReference type="Proteomes" id="UP000215335">
    <property type="component" value="Unassembled WGS sequence"/>
</dbReference>
<dbReference type="AlphaFoldDB" id="A0A232FLU7"/>
<protein>
    <submittedName>
        <fullName evidence="1">Uncharacterized protein</fullName>
    </submittedName>
</protein>
<dbReference type="EMBL" id="NNAY01000055">
    <property type="protein sequence ID" value="OXU31480.1"/>
    <property type="molecule type" value="Genomic_DNA"/>
</dbReference>
<keyword evidence="2" id="KW-1185">Reference proteome</keyword>
<accession>A0A232FLU7</accession>
<organism evidence="1 2">
    <name type="scientific">Trichomalopsis sarcophagae</name>
    <dbReference type="NCBI Taxonomy" id="543379"/>
    <lineage>
        <taxon>Eukaryota</taxon>
        <taxon>Metazoa</taxon>
        <taxon>Ecdysozoa</taxon>
        <taxon>Arthropoda</taxon>
        <taxon>Hexapoda</taxon>
        <taxon>Insecta</taxon>
        <taxon>Pterygota</taxon>
        <taxon>Neoptera</taxon>
        <taxon>Endopterygota</taxon>
        <taxon>Hymenoptera</taxon>
        <taxon>Apocrita</taxon>
        <taxon>Proctotrupomorpha</taxon>
        <taxon>Chalcidoidea</taxon>
        <taxon>Pteromalidae</taxon>
        <taxon>Pteromalinae</taxon>
        <taxon>Trichomalopsis</taxon>
    </lineage>
</organism>
<proteinExistence type="predicted"/>
<reference evidence="1 2" key="1">
    <citation type="journal article" date="2017" name="Curr. Biol.">
        <title>The Evolution of Venom by Co-option of Single-Copy Genes.</title>
        <authorList>
            <person name="Martinson E.O."/>
            <person name="Mrinalini"/>
            <person name="Kelkar Y.D."/>
            <person name="Chang C.H."/>
            <person name="Werren J.H."/>
        </authorList>
    </citation>
    <scope>NUCLEOTIDE SEQUENCE [LARGE SCALE GENOMIC DNA]</scope>
    <source>
        <strain evidence="1 2">Alberta</strain>
        <tissue evidence="1">Whole body</tissue>
    </source>
</reference>
<evidence type="ECO:0000313" key="2">
    <source>
        <dbReference type="Proteomes" id="UP000215335"/>
    </source>
</evidence>
<gene>
    <name evidence="1" type="ORF">TSAR_017004</name>
</gene>
<name>A0A232FLU7_9HYME</name>
<evidence type="ECO:0000313" key="1">
    <source>
        <dbReference type="EMBL" id="OXU31480.1"/>
    </source>
</evidence>